<dbReference type="InterPro" id="IPR013249">
    <property type="entry name" value="RNA_pol_sigma70_r4_t2"/>
</dbReference>
<dbReference type="NCBIfam" id="TIGR02937">
    <property type="entry name" value="sigma70-ECF"/>
    <property type="match status" value="1"/>
</dbReference>
<keyword evidence="9" id="KW-1185">Reference proteome</keyword>
<feature type="domain" description="RNA polymerase sigma factor 70 region 4 type 2" evidence="7">
    <location>
        <begin position="126"/>
        <end position="178"/>
    </location>
</feature>
<keyword evidence="5" id="KW-0804">Transcription</keyword>
<dbReference type="InterPro" id="IPR014284">
    <property type="entry name" value="RNA_pol_sigma-70_dom"/>
</dbReference>
<sequence length="191" mass="23205">MEQEEQWLYFLRSNFFDLDHEAQRLAYEAYRHLVYRDIFFLTRSHELTEDVVQESFYKVVAKAPQLKSTMHLKAWIVKVARNHAYDLFKKNKKYRHLREPQVVIDLEVPSFHPTVAEQVEDQIRNEILHEALNELSPEYRQALFKYYIEEKPYKEIAQELGKTEQALAQTMVRARKKLYRYFSKRWVDADE</sequence>
<evidence type="ECO:0000256" key="4">
    <source>
        <dbReference type="ARBA" id="ARBA00023125"/>
    </source>
</evidence>
<evidence type="ECO:0000259" key="7">
    <source>
        <dbReference type="Pfam" id="PF08281"/>
    </source>
</evidence>
<accession>A0ABS4FLU1</accession>
<evidence type="ECO:0000256" key="5">
    <source>
        <dbReference type="ARBA" id="ARBA00023163"/>
    </source>
</evidence>
<dbReference type="RefSeq" id="WP_007131081.1">
    <property type="nucleotide sequence ID" value="NZ_JAGGKI010000038.1"/>
</dbReference>
<dbReference type="InterPro" id="IPR039425">
    <property type="entry name" value="RNA_pol_sigma-70-like"/>
</dbReference>
<dbReference type="Proteomes" id="UP000706926">
    <property type="component" value="Unassembled WGS sequence"/>
</dbReference>
<comment type="similarity">
    <text evidence="1">Belongs to the sigma-70 factor family. ECF subfamily.</text>
</comment>
<evidence type="ECO:0000256" key="2">
    <source>
        <dbReference type="ARBA" id="ARBA00023015"/>
    </source>
</evidence>
<dbReference type="Gene3D" id="1.10.1740.10">
    <property type="match status" value="1"/>
</dbReference>
<dbReference type="SUPFAM" id="SSF88946">
    <property type="entry name" value="Sigma2 domain of RNA polymerase sigma factors"/>
    <property type="match status" value="1"/>
</dbReference>
<evidence type="ECO:0000256" key="1">
    <source>
        <dbReference type="ARBA" id="ARBA00010641"/>
    </source>
</evidence>
<dbReference type="InterPro" id="IPR007627">
    <property type="entry name" value="RNA_pol_sigma70_r2"/>
</dbReference>
<dbReference type="Gene3D" id="1.10.10.10">
    <property type="entry name" value="Winged helix-like DNA-binding domain superfamily/Winged helix DNA-binding domain"/>
    <property type="match status" value="1"/>
</dbReference>
<protein>
    <submittedName>
        <fullName evidence="8">RNA polymerase sigma-70 factor (ECF subfamily)</fullName>
    </submittedName>
</protein>
<reference evidence="8 9" key="1">
    <citation type="submission" date="2021-03" db="EMBL/GenBank/DDBJ databases">
        <title>Genomic Encyclopedia of Type Strains, Phase IV (KMG-IV): sequencing the most valuable type-strain genomes for metagenomic binning, comparative biology and taxonomic classification.</title>
        <authorList>
            <person name="Goeker M."/>
        </authorList>
    </citation>
    <scope>NUCLEOTIDE SEQUENCE [LARGE SCALE GENOMIC DNA]</scope>
    <source>
        <strain evidence="8 9">DSM 15596</strain>
    </source>
</reference>
<dbReference type="Pfam" id="PF08281">
    <property type="entry name" value="Sigma70_r4_2"/>
    <property type="match status" value="1"/>
</dbReference>
<keyword evidence="3" id="KW-0731">Sigma factor</keyword>
<dbReference type="Pfam" id="PF04542">
    <property type="entry name" value="Sigma70_r2"/>
    <property type="match status" value="1"/>
</dbReference>
<dbReference type="PANTHER" id="PTHR43133">
    <property type="entry name" value="RNA POLYMERASE ECF-TYPE SIGMA FACTO"/>
    <property type="match status" value="1"/>
</dbReference>
<proteinExistence type="inferred from homology"/>
<dbReference type="PANTHER" id="PTHR43133:SF8">
    <property type="entry name" value="RNA POLYMERASE SIGMA FACTOR HI_1459-RELATED"/>
    <property type="match status" value="1"/>
</dbReference>
<dbReference type="InterPro" id="IPR013325">
    <property type="entry name" value="RNA_pol_sigma_r2"/>
</dbReference>
<comment type="caution">
    <text evidence="8">The sequence shown here is derived from an EMBL/GenBank/DDBJ whole genome shotgun (WGS) entry which is preliminary data.</text>
</comment>
<organism evidence="8 9">
    <name type="scientific">Paenibacillus lactis</name>
    <dbReference type="NCBI Taxonomy" id="228574"/>
    <lineage>
        <taxon>Bacteria</taxon>
        <taxon>Bacillati</taxon>
        <taxon>Bacillota</taxon>
        <taxon>Bacilli</taxon>
        <taxon>Bacillales</taxon>
        <taxon>Paenibacillaceae</taxon>
        <taxon>Paenibacillus</taxon>
    </lineage>
</organism>
<dbReference type="InterPro" id="IPR013324">
    <property type="entry name" value="RNA_pol_sigma_r3/r4-like"/>
</dbReference>
<keyword evidence="4" id="KW-0238">DNA-binding</keyword>
<name>A0ABS4FLU1_9BACL</name>
<evidence type="ECO:0000259" key="6">
    <source>
        <dbReference type="Pfam" id="PF04542"/>
    </source>
</evidence>
<evidence type="ECO:0000313" key="9">
    <source>
        <dbReference type="Proteomes" id="UP000706926"/>
    </source>
</evidence>
<dbReference type="GeneID" id="95408004"/>
<dbReference type="EMBL" id="JAGGKI010000038">
    <property type="protein sequence ID" value="MBP1897033.1"/>
    <property type="molecule type" value="Genomic_DNA"/>
</dbReference>
<dbReference type="SUPFAM" id="SSF88659">
    <property type="entry name" value="Sigma3 and sigma4 domains of RNA polymerase sigma factors"/>
    <property type="match status" value="1"/>
</dbReference>
<keyword evidence="2" id="KW-0805">Transcription regulation</keyword>
<dbReference type="InterPro" id="IPR036388">
    <property type="entry name" value="WH-like_DNA-bd_sf"/>
</dbReference>
<feature type="domain" description="RNA polymerase sigma-70 region 2" evidence="6">
    <location>
        <begin position="27"/>
        <end position="93"/>
    </location>
</feature>
<evidence type="ECO:0000313" key="8">
    <source>
        <dbReference type="EMBL" id="MBP1897033.1"/>
    </source>
</evidence>
<evidence type="ECO:0000256" key="3">
    <source>
        <dbReference type="ARBA" id="ARBA00023082"/>
    </source>
</evidence>
<dbReference type="CDD" id="cd06171">
    <property type="entry name" value="Sigma70_r4"/>
    <property type="match status" value="1"/>
</dbReference>
<gene>
    <name evidence="8" type="ORF">J2Z18_006178</name>
</gene>